<accession>A0A8H7WKI7</accession>
<proteinExistence type="predicted"/>
<comment type="caution">
    <text evidence="2">The sequence shown here is derived from an EMBL/GenBank/DDBJ whole genome shotgun (WGS) entry which is preliminary data.</text>
</comment>
<feature type="region of interest" description="Disordered" evidence="1">
    <location>
        <begin position="135"/>
        <end position="192"/>
    </location>
</feature>
<protein>
    <submittedName>
        <fullName evidence="2">Uncharacterized protein</fullName>
    </submittedName>
</protein>
<evidence type="ECO:0000313" key="3">
    <source>
        <dbReference type="Proteomes" id="UP000664132"/>
    </source>
</evidence>
<dbReference type="EMBL" id="JAFJYH010000003">
    <property type="protein sequence ID" value="KAG4426376.1"/>
    <property type="molecule type" value="Genomic_DNA"/>
</dbReference>
<dbReference type="AlphaFoldDB" id="A0A8H7WKI7"/>
<evidence type="ECO:0000313" key="2">
    <source>
        <dbReference type="EMBL" id="KAG4426376.1"/>
    </source>
</evidence>
<evidence type="ECO:0000256" key="1">
    <source>
        <dbReference type="SAM" id="MobiDB-lite"/>
    </source>
</evidence>
<dbReference type="Proteomes" id="UP000664132">
    <property type="component" value="Unassembled WGS sequence"/>
</dbReference>
<dbReference type="OrthoDB" id="3555326at2759"/>
<keyword evidence="3" id="KW-1185">Reference proteome</keyword>
<organism evidence="2 3">
    <name type="scientific">Cadophora malorum</name>
    <dbReference type="NCBI Taxonomy" id="108018"/>
    <lineage>
        <taxon>Eukaryota</taxon>
        <taxon>Fungi</taxon>
        <taxon>Dikarya</taxon>
        <taxon>Ascomycota</taxon>
        <taxon>Pezizomycotina</taxon>
        <taxon>Leotiomycetes</taxon>
        <taxon>Helotiales</taxon>
        <taxon>Ploettnerulaceae</taxon>
        <taxon>Cadophora</taxon>
    </lineage>
</organism>
<feature type="compositionally biased region" description="Basic residues" evidence="1">
    <location>
        <begin position="143"/>
        <end position="160"/>
    </location>
</feature>
<feature type="compositionally biased region" description="Polar residues" evidence="1">
    <location>
        <begin position="169"/>
        <end position="178"/>
    </location>
</feature>
<name>A0A8H7WKI7_9HELO</name>
<gene>
    <name evidence="2" type="ORF">IFR04_000559</name>
</gene>
<reference evidence="2" key="1">
    <citation type="submission" date="2021-02" db="EMBL/GenBank/DDBJ databases">
        <title>Genome sequence Cadophora malorum strain M34.</title>
        <authorList>
            <person name="Stefanovic E."/>
            <person name="Vu D."/>
            <person name="Scully C."/>
            <person name="Dijksterhuis J."/>
            <person name="Roader J."/>
            <person name="Houbraken J."/>
        </authorList>
    </citation>
    <scope>NUCLEOTIDE SEQUENCE</scope>
    <source>
        <strain evidence="2">M34</strain>
    </source>
</reference>
<sequence>MTRTKRKPGNRAQEDSLAKLGSTSTINALERAFSKKFTIYHNDLKESNDTPDYEKVKVPQYKEDFEHIFSKIGFVGFLRKLKFLNRNLNLTLDIAVTKWKEIVEAKHAEWKCDDISDAQKSDMLAQALLSANEENSEISRAMSTKKRKDKASKRAKRKAKQQGGAGSRPTLTRNSGVRKNTRRSRDVEGEVVVQKDPIASRLRSKIAAPDLPPLEHDALIRGTTVPVPSAGADVEMEL</sequence>